<dbReference type="Gene3D" id="1.20.1250.20">
    <property type="entry name" value="MFS general substrate transporter like domains"/>
    <property type="match status" value="1"/>
</dbReference>
<dbReference type="Proteomes" id="UP000694036">
    <property type="component" value="Chromosome"/>
</dbReference>
<keyword evidence="1" id="KW-0812">Transmembrane</keyword>
<keyword evidence="1" id="KW-0472">Membrane</keyword>
<keyword evidence="1" id="KW-1133">Transmembrane helix</keyword>
<dbReference type="InterPro" id="IPR036259">
    <property type="entry name" value="MFS_trans_sf"/>
</dbReference>
<dbReference type="SUPFAM" id="SSF103473">
    <property type="entry name" value="MFS general substrate transporter"/>
    <property type="match status" value="1"/>
</dbReference>
<name>A0A8F5BYR4_9CREN</name>
<keyword evidence="3" id="KW-1185">Reference proteome</keyword>
<proteinExistence type="predicted"/>
<protein>
    <submittedName>
        <fullName evidence="2">Putative MFS-type transporter</fullName>
    </submittedName>
</protein>
<evidence type="ECO:0000313" key="3">
    <source>
        <dbReference type="Proteomes" id="UP000694036"/>
    </source>
</evidence>
<dbReference type="EMBL" id="CP077713">
    <property type="protein sequence ID" value="QXJ33830.1"/>
    <property type="molecule type" value="Genomic_DNA"/>
</dbReference>
<sequence>MTLMGLDGLAFGFSTTPLFVVITGFTFGFLSNIFSNAFHQYGAELYPTRVRAFADGVQYSLSRLGNYIWLSLLPQVLYSSGPFAMYIFVFIMAVIVTLDGDIT</sequence>
<evidence type="ECO:0000256" key="1">
    <source>
        <dbReference type="SAM" id="Phobius"/>
    </source>
</evidence>
<dbReference type="AlphaFoldDB" id="A0A8F5BYR4"/>
<feature type="transmembrane region" description="Helical" evidence="1">
    <location>
        <begin position="76"/>
        <end position="98"/>
    </location>
</feature>
<gene>
    <name evidence="2" type="ORF">J5U22_00375</name>
</gene>
<evidence type="ECO:0000313" key="2">
    <source>
        <dbReference type="EMBL" id="QXJ33830.1"/>
    </source>
</evidence>
<reference evidence="2 3" key="1">
    <citation type="journal article" date="2021" name="Environ. Microbiol.">
        <title>New insights into the diversity and evolution of the archaeal mobilome from three complete genomes of Saccharolobus shibatae.</title>
        <authorList>
            <person name="Medvedeva S."/>
            <person name="Brandt D."/>
            <person name="Cvirkaite-Krupovic V."/>
            <person name="Liu Y."/>
            <person name="Severinov K."/>
            <person name="Ishino S."/>
            <person name="Ishino Y."/>
            <person name="Prangishvili D."/>
            <person name="Kalinowski J."/>
            <person name="Krupovic M."/>
        </authorList>
    </citation>
    <scope>NUCLEOTIDE SEQUENCE [LARGE SCALE GENOMIC DNA]</scope>
    <source>
        <strain evidence="2 3">S38A</strain>
    </source>
</reference>
<feature type="transmembrane region" description="Helical" evidence="1">
    <location>
        <begin position="9"/>
        <end position="30"/>
    </location>
</feature>
<organism evidence="2 3">
    <name type="scientific">Saccharolobus shibatae</name>
    <dbReference type="NCBI Taxonomy" id="2286"/>
    <lineage>
        <taxon>Archaea</taxon>
        <taxon>Thermoproteota</taxon>
        <taxon>Thermoprotei</taxon>
        <taxon>Sulfolobales</taxon>
        <taxon>Sulfolobaceae</taxon>
        <taxon>Saccharolobus</taxon>
    </lineage>
</organism>
<accession>A0A8F5BYR4</accession>